<feature type="region of interest" description="Disordered" evidence="8">
    <location>
        <begin position="429"/>
        <end position="452"/>
    </location>
</feature>
<evidence type="ECO:0000256" key="8">
    <source>
        <dbReference type="SAM" id="MobiDB-lite"/>
    </source>
</evidence>
<reference evidence="9 10" key="1">
    <citation type="submission" date="2024-03" db="EMBL/GenBank/DDBJ databases">
        <title>The genome assembly and annotation of the cricket Gryllus longicercus Weissman &amp; Gray.</title>
        <authorList>
            <person name="Szrajer S."/>
            <person name="Gray D."/>
            <person name="Ylla G."/>
        </authorList>
    </citation>
    <scope>NUCLEOTIDE SEQUENCE [LARGE SCALE GENOMIC DNA]</scope>
    <source>
        <strain evidence="9">DAG 2021-001</strain>
        <tissue evidence="9">Whole body minus gut</tissue>
    </source>
</reference>
<dbReference type="InterPro" id="IPR012173">
    <property type="entry name" value="Mpp10"/>
</dbReference>
<dbReference type="PANTHER" id="PTHR17039">
    <property type="entry name" value="U3 SMALL NUCLEOLAR RIBONUCLEOPROTEIN PROTEIN MPP10"/>
    <property type="match status" value="1"/>
</dbReference>
<feature type="compositionally biased region" description="Basic and acidic residues" evidence="8">
    <location>
        <begin position="293"/>
        <end position="308"/>
    </location>
</feature>
<dbReference type="EMBL" id="JAZDUA010000075">
    <property type="protein sequence ID" value="KAK7869388.1"/>
    <property type="molecule type" value="Genomic_DNA"/>
</dbReference>
<dbReference type="GO" id="GO:0006364">
    <property type="term" value="P:rRNA processing"/>
    <property type="evidence" value="ECO:0007669"/>
    <property type="project" value="UniProtKB-KW"/>
</dbReference>
<feature type="compositionally biased region" description="Basic and acidic residues" evidence="8">
    <location>
        <begin position="516"/>
        <end position="531"/>
    </location>
</feature>
<evidence type="ECO:0000256" key="6">
    <source>
        <dbReference type="ARBA" id="ARBA00029455"/>
    </source>
</evidence>
<dbReference type="GO" id="GO:0032040">
    <property type="term" value="C:small-subunit processome"/>
    <property type="evidence" value="ECO:0007669"/>
    <property type="project" value="TreeGrafter"/>
</dbReference>
<keyword evidence="2 7" id="KW-0690">Ribosome biogenesis</keyword>
<feature type="compositionally biased region" description="Basic and acidic residues" evidence="8">
    <location>
        <begin position="614"/>
        <end position="630"/>
    </location>
</feature>
<feature type="region of interest" description="Disordered" evidence="8">
    <location>
        <begin position="516"/>
        <end position="567"/>
    </location>
</feature>
<organism evidence="9 10">
    <name type="scientific">Gryllus longicercus</name>
    <dbReference type="NCBI Taxonomy" id="2509291"/>
    <lineage>
        <taxon>Eukaryota</taxon>
        <taxon>Metazoa</taxon>
        <taxon>Ecdysozoa</taxon>
        <taxon>Arthropoda</taxon>
        <taxon>Hexapoda</taxon>
        <taxon>Insecta</taxon>
        <taxon>Pterygota</taxon>
        <taxon>Neoptera</taxon>
        <taxon>Polyneoptera</taxon>
        <taxon>Orthoptera</taxon>
        <taxon>Ensifera</taxon>
        <taxon>Gryllidea</taxon>
        <taxon>Grylloidea</taxon>
        <taxon>Gryllidae</taxon>
        <taxon>Gryllinae</taxon>
        <taxon>Gryllus</taxon>
    </lineage>
</organism>
<feature type="compositionally biased region" description="Basic and acidic residues" evidence="8">
    <location>
        <begin position="135"/>
        <end position="149"/>
    </location>
</feature>
<evidence type="ECO:0000256" key="4">
    <source>
        <dbReference type="ARBA" id="ARBA00023242"/>
    </source>
</evidence>
<evidence type="ECO:0000313" key="9">
    <source>
        <dbReference type="EMBL" id="KAK7869388.1"/>
    </source>
</evidence>
<evidence type="ECO:0000256" key="7">
    <source>
        <dbReference type="PIRNR" id="PIRNR017300"/>
    </source>
</evidence>
<evidence type="ECO:0000256" key="1">
    <source>
        <dbReference type="ARBA" id="ARBA00004604"/>
    </source>
</evidence>
<name>A0AAN9W7R7_9ORTH</name>
<dbReference type="Pfam" id="PF04006">
    <property type="entry name" value="Mpp10"/>
    <property type="match status" value="1"/>
</dbReference>
<comment type="similarity">
    <text evidence="6 7">Belongs to the MPP10 family.</text>
</comment>
<feature type="region of interest" description="Disordered" evidence="8">
    <location>
        <begin position="107"/>
        <end position="151"/>
    </location>
</feature>
<protein>
    <recommendedName>
        <fullName evidence="7">U3 small nucleolar ribonucleoprotein protein MPP10</fullName>
    </recommendedName>
</protein>
<dbReference type="GO" id="GO:0034457">
    <property type="term" value="C:Mpp10 complex"/>
    <property type="evidence" value="ECO:0007669"/>
    <property type="project" value="UniProtKB-UniRule"/>
</dbReference>
<dbReference type="GO" id="GO:0005732">
    <property type="term" value="C:sno(s)RNA-containing ribonucleoprotein complex"/>
    <property type="evidence" value="ECO:0007669"/>
    <property type="project" value="UniProtKB-UniRule"/>
</dbReference>
<feature type="compositionally biased region" description="Acidic residues" evidence="8">
    <location>
        <begin position="112"/>
        <end position="125"/>
    </location>
</feature>
<evidence type="ECO:0000256" key="3">
    <source>
        <dbReference type="ARBA" id="ARBA00022552"/>
    </source>
</evidence>
<keyword evidence="4 7" id="KW-0539">Nucleus</keyword>
<comment type="subcellular location">
    <subcellularLocation>
        <location evidence="1 7">Nucleus</location>
        <location evidence="1 7">Nucleolus</location>
    </subcellularLocation>
</comment>
<evidence type="ECO:0000313" key="10">
    <source>
        <dbReference type="Proteomes" id="UP001378592"/>
    </source>
</evidence>
<evidence type="ECO:0000256" key="5">
    <source>
        <dbReference type="ARBA" id="ARBA00023274"/>
    </source>
</evidence>
<comment type="caution">
    <text evidence="9">The sequence shown here is derived from an EMBL/GenBank/DDBJ whole genome shotgun (WGS) entry which is preliminary data.</text>
</comment>
<feature type="region of interest" description="Disordered" evidence="8">
    <location>
        <begin position="614"/>
        <end position="636"/>
    </location>
</feature>
<accession>A0AAN9W7R7</accession>
<feature type="compositionally biased region" description="Basic and acidic residues" evidence="8">
    <location>
        <begin position="269"/>
        <end position="278"/>
    </location>
</feature>
<evidence type="ECO:0000256" key="2">
    <source>
        <dbReference type="ARBA" id="ARBA00022517"/>
    </source>
</evidence>
<feature type="compositionally biased region" description="Basic and acidic residues" evidence="8">
    <location>
        <begin position="543"/>
        <end position="555"/>
    </location>
</feature>
<keyword evidence="5 7" id="KW-0687">Ribonucleoprotein</keyword>
<comment type="function">
    <text evidence="7">Involved in nucleolar processing of pre-18S ribosomal RNA.</text>
</comment>
<proteinExistence type="inferred from homology"/>
<keyword evidence="3 7" id="KW-0698">rRNA processing</keyword>
<dbReference type="PIRSF" id="PIRSF017300">
    <property type="entry name" value="snoRNP_Mpp10"/>
    <property type="match status" value="1"/>
</dbReference>
<dbReference type="Proteomes" id="UP001378592">
    <property type="component" value="Unassembled WGS sequence"/>
</dbReference>
<dbReference type="PANTHER" id="PTHR17039:SF0">
    <property type="entry name" value="U3 SMALL NUCLEOLAR RIBONUCLEOPROTEIN PROTEIN MPP10"/>
    <property type="match status" value="1"/>
</dbReference>
<feature type="compositionally biased region" description="Acidic residues" evidence="8">
    <location>
        <begin position="245"/>
        <end position="265"/>
    </location>
</feature>
<feature type="compositionally biased region" description="Acidic residues" evidence="8">
    <location>
        <begin position="202"/>
        <end position="213"/>
    </location>
</feature>
<feature type="region of interest" description="Disordered" evidence="8">
    <location>
        <begin position="174"/>
        <end position="308"/>
    </location>
</feature>
<gene>
    <name evidence="9" type="ORF">R5R35_000693</name>
</gene>
<dbReference type="AlphaFoldDB" id="A0AAN9W7R7"/>
<keyword evidence="10" id="KW-1185">Reference proteome</keyword>
<sequence>MLSGTVDTFKRLTKHPERYLQTQNKVAEEIKDLLKTVYDFTKNQEDSDQNQNALPKLVIKDFDDEQIWQELELQNSAKYAKFISDIPRLLASRDRLYFQLEDEGNISKETDNMFESEDDENEGEDNLGIHNKGSCQEKERPEKSKKEVSTCKIQPSVVDDQFFKLTQLEEFLDKEDRKENKKHKRKRTDTSDSNESDVSVDLFEDIPSDENEREEGGPRYNEFFDAPEDQGSQSISKKRKRDNVDVEYGDEEEEDEFLINDDDNYVDNSDPKNEKQVRFDMLPASSTDSESDTDGKKRIEDNDATRTKSTFEIRQERLKERIKSLEEKALADKSWQLKGEVAATNRPQNSLLEEVLEFDMTVRPAPVMTEQTTMKLEDIIRQRIKDKSWDDVERKVKPTMAPDEYKKQLVMDQEKSKLSLADIYEQEYLKQKDAQNPTVDEKPEEESQEHRTIRSMTAALFAKLDALTNFHYTPKPVIPEVKIVSNIPAITMEEVAPVGTSDATLLAPEEVKAKERGDVYGKEERTKTDKKRERRKKKQLQSKQEKEKERREKIVQKLNPGLGNKYSKERVMDTLKKVTKDRNVQQLEDEGKDKGIRSSTAFFSRLQEEVAGHIKGKLDEPKKKEKEKISAKKIKL</sequence>